<feature type="transmembrane region" description="Helical" evidence="9">
    <location>
        <begin position="141"/>
        <end position="165"/>
    </location>
</feature>
<organism evidence="10 11">
    <name type="scientific">Massilia polaris</name>
    <dbReference type="NCBI Taxonomy" id="2728846"/>
    <lineage>
        <taxon>Bacteria</taxon>
        <taxon>Pseudomonadati</taxon>
        <taxon>Pseudomonadota</taxon>
        <taxon>Betaproteobacteria</taxon>
        <taxon>Burkholderiales</taxon>
        <taxon>Oxalobacteraceae</taxon>
        <taxon>Telluria group</taxon>
        <taxon>Massilia</taxon>
    </lineage>
</organism>
<dbReference type="InterPro" id="IPR052157">
    <property type="entry name" value="BCAA_transport_permease"/>
</dbReference>
<keyword evidence="7 9" id="KW-0472">Membrane</keyword>
<dbReference type="CDD" id="cd06582">
    <property type="entry name" value="TM_PBP1_LivH_like"/>
    <property type="match status" value="1"/>
</dbReference>
<keyword evidence="3" id="KW-1003">Cell membrane</keyword>
<reference evidence="10 11" key="1">
    <citation type="submission" date="2020-04" db="EMBL/GenBank/DDBJ databases">
        <title>Massilia sp. RP-1-19 isolated from soil.</title>
        <authorList>
            <person name="Dahal R.H."/>
        </authorList>
    </citation>
    <scope>NUCLEOTIDE SEQUENCE [LARGE SCALE GENOMIC DNA]</scope>
    <source>
        <strain evidence="10 11">RP-1-19</strain>
    </source>
</reference>
<gene>
    <name evidence="10" type="ORF">HHL21_04785</name>
</gene>
<evidence type="ECO:0000256" key="8">
    <source>
        <dbReference type="ARBA" id="ARBA00037998"/>
    </source>
</evidence>
<proteinExistence type="inferred from homology"/>
<feature type="transmembrane region" description="Helical" evidence="9">
    <location>
        <begin position="6"/>
        <end position="29"/>
    </location>
</feature>
<comment type="subcellular location">
    <subcellularLocation>
        <location evidence="1">Cell membrane</location>
        <topology evidence="1">Multi-pass membrane protein</topology>
    </subcellularLocation>
</comment>
<feature type="transmembrane region" description="Helical" evidence="9">
    <location>
        <begin position="97"/>
        <end position="116"/>
    </location>
</feature>
<evidence type="ECO:0000256" key="9">
    <source>
        <dbReference type="SAM" id="Phobius"/>
    </source>
</evidence>
<dbReference type="Proteomes" id="UP000583752">
    <property type="component" value="Unassembled WGS sequence"/>
</dbReference>
<dbReference type="EMBL" id="JABBGG010000002">
    <property type="protein sequence ID" value="NML60414.1"/>
    <property type="molecule type" value="Genomic_DNA"/>
</dbReference>
<feature type="transmembrane region" description="Helical" evidence="9">
    <location>
        <begin position="233"/>
        <end position="254"/>
    </location>
</feature>
<dbReference type="AlphaFoldDB" id="A0A848HGR5"/>
<dbReference type="PANTHER" id="PTHR11795:SF451">
    <property type="entry name" value="ABC TRANSPORTER PERMEASE PROTEIN"/>
    <property type="match status" value="1"/>
</dbReference>
<dbReference type="GO" id="GO:0022857">
    <property type="term" value="F:transmembrane transporter activity"/>
    <property type="evidence" value="ECO:0007669"/>
    <property type="project" value="InterPro"/>
</dbReference>
<name>A0A848HGR5_9BURK</name>
<dbReference type="Pfam" id="PF02653">
    <property type="entry name" value="BPD_transp_2"/>
    <property type="match status" value="1"/>
</dbReference>
<accession>A0A848HGR5</accession>
<keyword evidence="2" id="KW-0813">Transport</keyword>
<dbReference type="PANTHER" id="PTHR11795">
    <property type="entry name" value="BRANCHED-CHAIN AMINO ACID TRANSPORT SYSTEM PERMEASE PROTEIN LIVH"/>
    <property type="match status" value="1"/>
</dbReference>
<evidence type="ECO:0000313" key="10">
    <source>
        <dbReference type="EMBL" id="NML60414.1"/>
    </source>
</evidence>
<evidence type="ECO:0000256" key="7">
    <source>
        <dbReference type="ARBA" id="ARBA00023136"/>
    </source>
</evidence>
<evidence type="ECO:0000256" key="5">
    <source>
        <dbReference type="ARBA" id="ARBA00022970"/>
    </source>
</evidence>
<evidence type="ECO:0000256" key="4">
    <source>
        <dbReference type="ARBA" id="ARBA00022692"/>
    </source>
</evidence>
<feature type="transmembrane region" description="Helical" evidence="9">
    <location>
        <begin position="266"/>
        <end position="286"/>
    </location>
</feature>
<sequence length="300" mass="32014">MNMSFFIEVLLGGLLSGVMYALVAIGFVLIYKASGVFNFAQGAMVFFAALTCVGIIDKFGVSLWVAVPATIAVMILLGIAIERIVLRPLVNQPEITLFMATIGLAFFIEGLAQLVWGSQVRKLDLPIDDIPNTYLMDNYNILVSNFDMTAAAICGVLVTVLALLFSKTKVGRALRAVADDHQAALAVGIPLQRIWAVLWGVAGLVALVAGMLWGARNGVQFALTFIALKALPVLILGGFTSVPGAIVGGLIIGASEKLAEVYLGPYVGGGIEGWFPYVLALLFLLVRPEGLFGEKIIRRI</sequence>
<feature type="transmembrane region" description="Helical" evidence="9">
    <location>
        <begin position="194"/>
        <end position="213"/>
    </location>
</feature>
<feature type="transmembrane region" description="Helical" evidence="9">
    <location>
        <begin position="36"/>
        <end position="56"/>
    </location>
</feature>
<comment type="caution">
    <text evidence="10">The sequence shown here is derived from an EMBL/GenBank/DDBJ whole genome shotgun (WGS) entry which is preliminary data.</text>
</comment>
<keyword evidence="4 9" id="KW-0812">Transmembrane</keyword>
<dbReference type="InterPro" id="IPR001851">
    <property type="entry name" value="ABC_transp_permease"/>
</dbReference>
<feature type="transmembrane region" description="Helical" evidence="9">
    <location>
        <begin position="62"/>
        <end position="85"/>
    </location>
</feature>
<evidence type="ECO:0000256" key="3">
    <source>
        <dbReference type="ARBA" id="ARBA00022475"/>
    </source>
</evidence>
<keyword evidence="5" id="KW-0029">Amino-acid transport</keyword>
<dbReference type="GO" id="GO:0005886">
    <property type="term" value="C:plasma membrane"/>
    <property type="evidence" value="ECO:0007669"/>
    <property type="project" value="UniProtKB-SubCell"/>
</dbReference>
<evidence type="ECO:0000256" key="6">
    <source>
        <dbReference type="ARBA" id="ARBA00022989"/>
    </source>
</evidence>
<dbReference type="GO" id="GO:0006865">
    <property type="term" value="P:amino acid transport"/>
    <property type="evidence" value="ECO:0007669"/>
    <property type="project" value="UniProtKB-KW"/>
</dbReference>
<protein>
    <submittedName>
        <fullName evidence="10">Branched-chain amino acid ABC transporter permease</fullName>
    </submittedName>
</protein>
<evidence type="ECO:0000256" key="2">
    <source>
        <dbReference type="ARBA" id="ARBA00022448"/>
    </source>
</evidence>
<evidence type="ECO:0000313" key="11">
    <source>
        <dbReference type="Proteomes" id="UP000583752"/>
    </source>
</evidence>
<keyword evidence="11" id="KW-1185">Reference proteome</keyword>
<keyword evidence="6 9" id="KW-1133">Transmembrane helix</keyword>
<evidence type="ECO:0000256" key="1">
    <source>
        <dbReference type="ARBA" id="ARBA00004651"/>
    </source>
</evidence>
<comment type="similarity">
    <text evidence="8">Belongs to the binding-protein-dependent transport system permease family. LivHM subfamily.</text>
</comment>